<dbReference type="PANTHER" id="PTHR10948:SF23">
    <property type="entry name" value="TRANSPOSASE INSI FOR INSERTION SEQUENCE ELEMENT IS30A-RELATED"/>
    <property type="match status" value="1"/>
</dbReference>
<dbReference type="GO" id="GO:0003677">
    <property type="term" value="F:DNA binding"/>
    <property type="evidence" value="ECO:0007669"/>
    <property type="project" value="UniProtKB-KW"/>
</dbReference>
<dbReference type="GO" id="GO:0005829">
    <property type="term" value="C:cytosol"/>
    <property type="evidence" value="ECO:0007669"/>
    <property type="project" value="TreeGrafter"/>
</dbReference>
<evidence type="ECO:0000256" key="5">
    <source>
        <dbReference type="ARBA" id="ARBA00023172"/>
    </source>
</evidence>
<dbReference type="InterPro" id="IPR001598">
    <property type="entry name" value="Transposase_IS30_CS"/>
</dbReference>
<dbReference type="Pfam" id="PF00665">
    <property type="entry name" value="rve"/>
    <property type="match status" value="1"/>
</dbReference>
<evidence type="ECO:0000256" key="2">
    <source>
        <dbReference type="ARBA" id="ARBA00006363"/>
    </source>
</evidence>
<evidence type="ECO:0000313" key="8">
    <source>
        <dbReference type="Proteomes" id="UP000077852"/>
    </source>
</evidence>
<keyword evidence="4" id="KW-0238">DNA-binding</keyword>
<dbReference type="PANTHER" id="PTHR10948">
    <property type="entry name" value="TRANSPOSASE"/>
    <property type="match status" value="1"/>
</dbReference>
<dbReference type="InterPro" id="IPR036397">
    <property type="entry name" value="RNaseH_sf"/>
</dbReference>
<dbReference type="InterPro" id="IPR012337">
    <property type="entry name" value="RNaseH-like_sf"/>
</dbReference>
<dbReference type="InterPro" id="IPR025246">
    <property type="entry name" value="IS30-like_HTH"/>
</dbReference>
<dbReference type="PROSITE" id="PS01043">
    <property type="entry name" value="TRANSPOSASE_IS30"/>
    <property type="match status" value="1"/>
</dbReference>
<proteinExistence type="inferred from homology"/>
<keyword evidence="5" id="KW-0233">DNA recombination</keyword>
<protein>
    <submittedName>
        <fullName evidence="7">Transcriptional regulator</fullName>
    </submittedName>
</protein>
<gene>
    <name evidence="7" type="ORF">A3K87_16235</name>
</gene>
<dbReference type="InterPro" id="IPR051917">
    <property type="entry name" value="Transposase-Integrase"/>
</dbReference>
<dbReference type="Proteomes" id="UP000077852">
    <property type="component" value="Unassembled WGS sequence"/>
</dbReference>
<evidence type="ECO:0000256" key="3">
    <source>
        <dbReference type="ARBA" id="ARBA00022578"/>
    </source>
</evidence>
<dbReference type="InterPro" id="IPR053392">
    <property type="entry name" value="Transposase_IS30-like"/>
</dbReference>
<evidence type="ECO:0000256" key="1">
    <source>
        <dbReference type="ARBA" id="ARBA00002190"/>
    </source>
</evidence>
<evidence type="ECO:0000259" key="6">
    <source>
        <dbReference type="PROSITE" id="PS50994"/>
    </source>
</evidence>
<dbReference type="Pfam" id="PF13936">
    <property type="entry name" value="HTH_38"/>
    <property type="match status" value="1"/>
</dbReference>
<accession>A0AA91DNL1</accession>
<sequence>MQDRISYQQLQPEDRMTIASMRQQGCSVRAMARTLQRSASTVSRELGRNTLGALAYGSHLAQNACLLRQRAARPAAKLDVRGVAWRVVLTMLDWKWSPQQIAATLKRTFPDEPARHVSHETIYTAIYALPRGELRRQLIACLRQGHGTRLPRTRGNDRRGQIPEMVSIHVRPPEIEDRVMPGHWEGDFIKGAGNQSSVGVLVERSSRLVLLARMEDATAASALAGFTVKLNSIAAPMRHSFTYDQGKEMSRHQQLALNTGVRVYFCDPHSPWQRGTCENTNGLLRQYLPKGIDLSVYSQEELDVIADSLNNRPRATHDFNTPLAVFSHMLAMAQKAPSSVQ</sequence>
<keyword evidence="3" id="KW-0815">Transposition</keyword>
<comment type="function">
    <text evidence="1">Required for the transposition of the insertion element.</text>
</comment>
<feature type="domain" description="Integrase catalytic" evidence="6">
    <location>
        <begin position="177"/>
        <end position="330"/>
    </location>
</feature>
<evidence type="ECO:0000313" key="7">
    <source>
        <dbReference type="EMBL" id="OAK63632.1"/>
    </source>
</evidence>
<dbReference type="AlphaFoldDB" id="A0AA91DNL1"/>
<dbReference type="Gene3D" id="3.30.420.10">
    <property type="entry name" value="Ribonuclease H-like superfamily/Ribonuclease H"/>
    <property type="match status" value="1"/>
</dbReference>
<reference evidence="7 8" key="1">
    <citation type="submission" date="2016-03" db="EMBL/GenBank/DDBJ databases">
        <title>Genome sequence of Variovorax paradoxus KB5.</title>
        <authorList>
            <person name="Jeong H."/>
            <person name="Hong C.E."/>
            <person name="Jo S.H."/>
            <person name="Park J.M."/>
        </authorList>
    </citation>
    <scope>NUCLEOTIDE SEQUENCE [LARGE SCALE GENOMIC DNA]</scope>
    <source>
        <strain evidence="7 8">KB5</strain>
    </source>
</reference>
<dbReference type="PROSITE" id="PS50994">
    <property type="entry name" value="INTEGRASE"/>
    <property type="match status" value="1"/>
</dbReference>
<evidence type="ECO:0000256" key="4">
    <source>
        <dbReference type="ARBA" id="ARBA00023125"/>
    </source>
</evidence>
<dbReference type="EMBL" id="LVHG01000044">
    <property type="protein sequence ID" value="OAK63632.1"/>
    <property type="molecule type" value="Genomic_DNA"/>
</dbReference>
<dbReference type="GO" id="GO:0004803">
    <property type="term" value="F:transposase activity"/>
    <property type="evidence" value="ECO:0007669"/>
    <property type="project" value="InterPro"/>
</dbReference>
<dbReference type="Gene3D" id="1.10.10.60">
    <property type="entry name" value="Homeodomain-like"/>
    <property type="match status" value="1"/>
</dbReference>
<dbReference type="SUPFAM" id="SSF53098">
    <property type="entry name" value="Ribonuclease H-like"/>
    <property type="match status" value="1"/>
</dbReference>
<dbReference type="GO" id="GO:0015074">
    <property type="term" value="P:DNA integration"/>
    <property type="evidence" value="ECO:0007669"/>
    <property type="project" value="InterPro"/>
</dbReference>
<comment type="similarity">
    <text evidence="2">Belongs to the transposase IS30 family.</text>
</comment>
<organism evidence="7 8">
    <name type="scientific">Variovorax paradoxus</name>
    <dbReference type="NCBI Taxonomy" id="34073"/>
    <lineage>
        <taxon>Bacteria</taxon>
        <taxon>Pseudomonadati</taxon>
        <taxon>Pseudomonadota</taxon>
        <taxon>Betaproteobacteria</taxon>
        <taxon>Burkholderiales</taxon>
        <taxon>Comamonadaceae</taxon>
        <taxon>Variovorax</taxon>
    </lineage>
</organism>
<dbReference type="GO" id="GO:0006313">
    <property type="term" value="P:DNA transposition"/>
    <property type="evidence" value="ECO:0007669"/>
    <property type="project" value="InterPro"/>
</dbReference>
<name>A0AA91DNL1_VARPD</name>
<comment type="caution">
    <text evidence="7">The sequence shown here is derived from an EMBL/GenBank/DDBJ whole genome shotgun (WGS) entry which is preliminary data.</text>
</comment>
<dbReference type="InterPro" id="IPR001584">
    <property type="entry name" value="Integrase_cat-core"/>
</dbReference>
<dbReference type="NCBIfam" id="NF033563">
    <property type="entry name" value="transpos_IS30"/>
    <property type="match status" value="1"/>
</dbReference>